<keyword evidence="2 4" id="KW-0012">Acyltransferase</keyword>
<dbReference type="SMART" id="SM00827">
    <property type="entry name" value="PKS_AT"/>
    <property type="match status" value="1"/>
</dbReference>
<evidence type="ECO:0000256" key="1">
    <source>
        <dbReference type="ARBA" id="ARBA00022679"/>
    </source>
</evidence>
<dbReference type="Proteomes" id="UP000323274">
    <property type="component" value="Unassembled WGS sequence"/>
</dbReference>
<sequence length="316" mass="33763">MKLGILFSGQGAQKAGMGSDLYDALPGYQETIDRASKILGYDLQSVANDDSKISQTAYAQPAILSMSTAIVNALGDALPTPLAGLGLSLGEYSALTAAGTLSFDQAVAIIKDRGIYMQTAGEANPGKMVAVMGDNQQLVEDVLAKLQSEGKRVYPANYNTFAQLVIGGVAADVDVAMTALTEAGIQRMVELPVSGAFHTPLLTQAATQLTERLTNETFAPFNYPVYSNTTGEAFSTDTLFDTLTKQIISPTYFAQALQRMLDDGVDTFIEVGPSDTLIKFAKKIAPKDVKRYAITDLASFNDVRDMLLAEKEQSQA</sequence>
<dbReference type="Pfam" id="PF00698">
    <property type="entry name" value="Acyl_transf_1"/>
    <property type="match status" value="1"/>
</dbReference>
<dbReference type="EC" id="2.3.1.39" evidence="4"/>
<gene>
    <name evidence="7" type="primary">fabD</name>
    <name evidence="7" type="ORF">LCIT_18910</name>
</gene>
<dbReference type="SUPFAM" id="SSF55048">
    <property type="entry name" value="Probable ACP-binding domain of malonyl-CoA ACP transacylase"/>
    <property type="match status" value="1"/>
</dbReference>
<feature type="domain" description="Malonyl-CoA:ACP transacylase (MAT)" evidence="6">
    <location>
        <begin position="6"/>
        <end position="300"/>
    </location>
</feature>
<dbReference type="GO" id="GO:0006633">
    <property type="term" value="P:fatty acid biosynthetic process"/>
    <property type="evidence" value="ECO:0007669"/>
    <property type="project" value="TreeGrafter"/>
</dbReference>
<evidence type="ECO:0000313" key="8">
    <source>
        <dbReference type="Proteomes" id="UP000323274"/>
    </source>
</evidence>
<dbReference type="PANTHER" id="PTHR42681">
    <property type="entry name" value="MALONYL-COA-ACYL CARRIER PROTEIN TRANSACYLASE, MITOCHONDRIAL"/>
    <property type="match status" value="1"/>
</dbReference>
<proteinExistence type="inferred from homology"/>
<comment type="caution">
    <text evidence="7">The sequence shown here is derived from an EMBL/GenBank/DDBJ whole genome shotgun (WGS) entry which is preliminary data.</text>
</comment>
<dbReference type="InterPro" id="IPR050858">
    <property type="entry name" value="Mal-CoA-ACP_Trans/PKS_FabD"/>
</dbReference>
<dbReference type="EMBL" id="BJJW01000016">
    <property type="protein sequence ID" value="GDZ84649.1"/>
    <property type="molecule type" value="Genomic_DNA"/>
</dbReference>
<comment type="similarity">
    <text evidence="4">Belongs to the fabD family.</text>
</comment>
<dbReference type="InterPro" id="IPR024925">
    <property type="entry name" value="Malonyl_CoA-ACP_transAc"/>
</dbReference>
<dbReference type="PIRSF" id="PIRSF000446">
    <property type="entry name" value="Mct"/>
    <property type="match status" value="1"/>
</dbReference>
<dbReference type="InterPro" id="IPR016036">
    <property type="entry name" value="Malonyl_transacylase_ACP-bd"/>
</dbReference>
<dbReference type="AlphaFoldDB" id="A0A5A5U2P8"/>
<accession>A0A5A5U2P8</accession>
<organism evidence="7 8">
    <name type="scientific">Leuconostoc citreum</name>
    <dbReference type="NCBI Taxonomy" id="33964"/>
    <lineage>
        <taxon>Bacteria</taxon>
        <taxon>Bacillati</taxon>
        <taxon>Bacillota</taxon>
        <taxon>Bacilli</taxon>
        <taxon>Lactobacillales</taxon>
        <taxon>Lactobacillaceae</taxon>
        <taxon>Leuconostoc</taxon>
    </lineage>
</organism>
<dbReference type="Gene3D" id="3.30.70.250">
    <property type="entry name" value="Malonyl-CoA ACP transacylase, ACP-binding"/>
    <property type="match status" value="1"/>
</dbReference>
<feature type="active site" evidence="5">
    <location>
        <position position="88"/>
    </location>
</feature>
<dbReference type="GO" id="GO:0004314">
    <property type="term" value="F:[acyl-carrier-protein] S-malonyltransferase activity"/>
    <property type="evidence" value="ECO:0007669"/>
    <property type="project" value="UniProtKB-EC"/>
</dbReference>
<reference evidence="7 8" key="1">
    <citation type="submission" date="2019-04" db="EMBL/GenBank/DDBJ databases">
        <title>A pseudo-fructophilic Leuconostoc citreum strain F192-5 isolated from peel of satsuma mandarin: the first report for isolation and characterization of strain-dependent fructophilic-like characteristics.</title>
        <authorList>
            <person name="Maeno S."/>
            <person name="Tanizawa Y."/>
            <person name="Kajikawa A."/>
            <person name="Kanesaki Y."/>
            <person name="Kubota E."/>
            <person name="Arita M."/>
            <person name="Leon D."/>
            <person name="Endo A."/>
        </authorList>
    </citation>
    <scope>NUCLEOTIDE SEQUENCE [LARGE SCALE GENOMIC DNA]</scope>
    <source>
        <strain evidence="7 8">F192-5</strain>
    </source>
</reference>
<dbReference type="InterPro" id="IPR014043">
    <property type="entry name" value="Acyl_transferase_dom"/>
</dbReference>
<dbReference type="RefSeq" id="WP_149334802.1">
    <property type="nucleotide sequence ID" value="NZ_BJJW01000016.1"/>
</dbReference>
<evidence type="ECO:0000256" key="4">
    <source>
        <dbReference type="PIRNR" id="PIRNR000446"/>
    </source>
</evidence>
<comment type="catalytic activity">
    <reaction evidence="3 4">
        <text>holo-[ACP] + malonyl-CoA = malonyl-[ACP] + CoA</text>
        <dbReference type="Rhea" id="RHEA:41792"/>
        <dbReference type="Rhea" id="RHEA-COMP:9623"/>
        <dbReference type="Rhea" id="RHEA-COMP:9685"/>
        <dbReference type="ChEBI" id="CHEBI:57287"/>
        <dbReference type="ChEBI" id="CHEBI:57384"/>
        <dbReference type="ChEBI" id="CHEBI:64479"/>
        <dbReference type="ChEBI" id="CHEBI:78449"/>
        <dbReference type="EC" id="2.3.1.39"/>
    </reaction>
</comment>
<evidence type="ECO:0000259" key="6">
    <source>
        <dbReference type="SMART" id="SM00827"/>
    </source>
</evidence>
<dbReference type="GO" id="GO:0005829">
    <property type="term" value="C:cytosol"/>
    <property type="evidence" value="ECO:0007669"/>
    <property type="project" value="TreeGrafter"/>
</dbReference>
<evidence type="ECO:0000313" key="7">
    <source>
        <dbReference type="EMBL" id="GDZ84649.1"/>
    </source>
</evidence>
<evidence type="ECO:0000256" key="5">
    <source>
        <dbReference type="PIRSR" id="PIRSR000446-1"/>
    </source>
</evidence>
<dbReference type="PANTHER" id="PTHR42681:SF1">
    <property type="entry name" value="MALONYL-COA-ACYL CARRIER PROTEIN TRANSACYLASE, MITOCHONDRIAL"/>
    <property type="match status" value="1"/>
</dbReference>
<name>A0A5A5U2P8_LEUCI</name>
<dbReference type="Gene3D" id="3.40.366.10">
    <property type="entry name" value="Malonyl-Coenzyme A Acyl Carrier Protein, domain 2"/>
    <property type="match status" value="1"/>
</dbReference>
<feature type="active site" evidence="5">
    <location>
        <position position="198"/>
    </location>
</feature>
<protein>
    <recommendedName>
        <fullName evidence="4">Malonyl CoA-acyl carrier protein transacylase</fullName>
        <ecNumber evidence="4">2.3.1.39</ecNumber>
    </recommendedName>
</protein>
<dbReference type="InterPro" id="IPR016035">
    <property type="entry name" value="Acyl_Trfase/lysoPLipase"/>
</dbReference>
<evidence type="ECO:0000256" key="3">
    <source>
        <dbReference type="ARBA" id="ARBA00048462"/>
    </source>
</evidence>
<evidence type="ECO:0000256" key="2">
    <source>
        <dbReference type="ARBA" id="ARBA00023315"/>
    </source>
</evidence>
<dbReference type="SUPFAM" id="SSF52151">
    <property type="entry name" value="FabD/lysophospholipase-like"/>
    <property type="match status" value="1"/>
</dbReference>
<keyword evidence="1 4" id="KW-0808">Transferase</keyword>
<dbReference type="InterPro" id="IPR001227">
    <property type="entry name" value="Ac_transferase_dom_sf"/>
</dbReference>